<dbReference type="RefSeq" id="WP_148815940.1">
    <property type="nucleotide sequence ID" value="NZ_CP043046.1"/>
</dbReference>
<accession>A0A5C0AZP3</accession>
<dbReference type="PIRSF" id="PIRSF018266">
    <property type="entry name" value="FecR"/>
    <property type="match status" value="1"/>
</dbReference>
<proteinExistence type="predicted"/>
<dbReference type="Gene3D" id="2.60.120.1440">
    <property type="match status" value="1"/>
</dbReference>
<dbReference type="InterPro" id="IPR012373">
    <property type="entry name" value="Ferrdict_sens_TM"/>
</dbReference>
<keyword evidence="5" id="KW-1185">Reference proteome</keyword>
<feature type="domain" description="FecR N-terminal" evidence="3">
    <location>
        <begin position="38"/>
        <end position="75"/>
    </location>
</feature>
<evidence type="ECO:0000259" key="3">
    <source>
        <dbReference type="Pfam" id="PF16220"/>
    </source>
</evidence>
<dbReference type="GO" id="GO:0016989">
    <property type="term" value="F:sigma factor antagonist activity"/>
    <property type="evidence" value="ECO:0007669"/>
    <property type="project" value="TreeGrafter"/>
</dbReference>
<evidence type="ECO:0000256" key="1">
    <source>
        <dbReference type="SAM" id="MobiDB-lite"/>
    </source>
</evidence>
<sequence length="385" mass="41338">MSSRFPPSSPASANATSEADEARELAEYFRQFDPVDVAAADWHTRWEQGLTVGEQAELAQWLAASDAHAAAYARLVKTAAELRDVPAEKLAHVRGPLVQPLEADSRSREPQRASPSAANQRSKASKRSSRASWSLGGFAARGAMLAFGCAVLLAIGLGLHHWWQLPVFEGSYVSERGQHQTIKLPDGTELNLDADTQTRVALYRDRREVRILEGQVMFTVAHDARQPFHVLAGPARVAVVGTRFSVRYRQAGMDAGMVKVAVEEGHVRVTGQQATDAVDLIAGQRLTVSSAGLVGDVAAVAPGGVALWRKGMVRFENTSLADALLEMERYGASGLVIRDPAVAAMTIGGSYQVGRPADFARMVARILPVRLVAGAGGQTEIVRAQ</sequence>
<organism evidence="4 5">
    <name type="scientific">Pigmentiphaga aceris</name>
    <dbReference type="NCBI Taxonomy" id="1940612"/>
    <lineage>
        <taxon>Bacteria</taxon>
        <taxon>Pseudomonadati</taxon>
        <taxon>Pseudomonadota</taxon>
        <taxon>Betaproteobacteria</taxon>
        <taxon>Burkholderiales</taxon>
        <taxon>Alcaligenaceae</taxon>
        <taxon>Pigmentiphaga</taxon>
    </lineage>
</organism>
<dbReference type="KEGG" id="pacr:FXN63_14405"/>
<feature type="compositionally biased region" description="Low complexity" evidence="1">
    <location>
        <begin position="1"/>
        <end position="17"/>
    </location>
</feature>
<gene>
    <name evidence="4" type="ORF">FXN63_14405</name>
</gene>
<dbReference type="Pfam" id="PF04773">
    <property type="entry name" value="FecR"/>
    <property type="match status" value="1"/>
</dbReference>
<evidence type="ECO:0000259" key="2">
    <source>
        <dbReference type="Pfam" id="PF04773"/>
    </source>
</evidence>
<feature type="domain" description="FecR protein" evidence="2">
    <location>
        <begin position="172"/>
        <end position="268"/>
    </location>
</feature>
<dbReference type="EMBL" id="CP043046">
    <property type="protein sequence ID" value="QEI06893.1"/>
    <property type="molecule type" value="Genomic_DNA"/>
</dbReference>
<dbReference type="PANTHER" id="PTHR30273:SF2">
    <property type="entry name" value="PROTEIN FECR"/>
    <property type="match status" value="1"/>
</dbReference>
<dbReference type="InterPro" id="IPR006860">
    <property type="entry name" value="FecR"/>
</dbReference>
<evidence type="ECO:0000313" key="5">
    <source>
        <dbReference type="Proteomes" id="UP000325161"/>
    </source>
</evidence>
<dbReference type="OrthoDB" id="1100567at2"/>
<dbReference type="Pfam" id="PF16220">
    <property type="entry name" value="DUF4880"/>
    <property type="match status" value="1"/>
</dbReference>
<reference evidence="4 5" key="1">
    <citation type="submission" date="2019-08" db="EMBL/GenBank/DDBJ databases">
        <title>Amphibian skin-associated Pigmentiphaga: genome sequence and occurrence across geography and hosts.</title>
        <authorList>
            <person name="Bletz M.C."/>
            <person name="Bunk B."/>
            <person name="Sproeer C."/>
            <person name="Biwer P."/>
            <person name="Reiter S."/>
            <person name="Rabemananjara F.C.E."/>
            <person name="Schulz S."/>
            <person name="Overmann J."/>
            <person name="Vences M."/>
        </authorList>
    </citation>
    <scope>NUCLEOTIDE SEQUENCE [LARGE SCALE GENOMIC DNA]</scope>
    <source>
        <strain evidence="4 5">Mada1488</strain>
    </source>
</reference>
<protein>
    <submittedName>
        <fullName evidence="4">DUF4880 domain-containing protein</fullName>
    </submittedName>
</protein>
<dbReference type="PANTHER" id="PTHR30273">
    <property type="entry name" value="PERIPLASMIC SIGNAL SENSOR AND SIGMA FACTOR ACTIVATOR FECR-RELATED"/>
    <property type="match status" value="1"/>
</dbReference>
<dbReference type="InterPro" id="IPR032623">
    <property type="entry name" value="FecR_N"/>
</dbReference>
<evidence type="ECO:0000313" key="4">
    <source>
        <dbReference type="EMBL" id="QEI06893.1"/>
    </source>
</evidence>
<feature type="region of interest" description="Disordered" evidence="1">
    <location>
        <begin position="96"/>
        <end position="128"/>
    </location>
</feature>
<dbReference type="Proteomes" id="UP000325161">
    <property type="component" value="Chromosome"/>
</dbReference>
<name>A0A5C0AZP3_9BURK</name>
<feature type="region of interest" description="Disordered" evidence="1">
    <location>
        <begin position="1"/>
        <end position="20"/>
    </location>
</feature>
<dbReference type="AlphaFoldDB" id="A0A5C0AZP3"/>